<proteinExistence type="predicted"/>
<evidence type="ECO:0000313" key="2">
    <source>
        <dbReference type="Proteomes" id="UP000324222"/>
    </source>
</evidence>
<evidence type="ECO:0000313" key="1">
    <source>
        <dbReference type="EMBL" id="MPC24330.1"/>
    </source>
</evidence>
<reference evidence="1 2" key="1">
    <citation type="submission" date="2019-05" db="EMBL/GenBank/DDBJ databases">
        <title>Another draft genome of Portunus trituberculatus and its Hox gene families provides insights of decapod evolution.</title>
        <authorList>
            <person name="Jeong J.-H."/>
            <person name="Song I."/>
            <person name="Kim S."/>
            <person name="Choi T."/>
            <person name="Kim D."/>
            <person name="Ryu S."/>
            <person name="Kim W."/>
        </authorList>
    </citation>
    <scope>NUCLEOTIDE SEQUENCE [LARGE SCALE GENOMIC DNA]</scope>
    <source>
        <tissue evidence="1">Muscle</tissue>
    </source>
</reference>
<comment type="caution">
    <text evidence="1">The sequence shown here is derived from an EMBL/GenBank/DDBJ whole genome shotgun (WGS) entry which is preliminary data.</text>
</comment>
<keyword evidence="2" id="KW-1185">Reference proteome</keyword>
<name>A0A5B7DSD3_PORTR</name>
<organism evidence="1 2">
    <name type="scientific">Portunus trituberculatus</name>
    <name type="common">Swimming crab</name>
    <name type="synonym">Neptunus trituberculatus</name>
    <dbReference type="NCBI Taxonomy" id="210409"/>
    <lineage>
        <taxon>Eukaryota</taxon>
        <taxon>Metazoa</taxon>
        <taxon>Ecdysozoa</taxon>
        <taxon>Arthropoda</taxon>
        <taxon>Crustacea</taxon>
        <taxon>Multicrustacea</taxon>
        <taxon>Malacostraca</taxon>
        <taxon>Eumalacostraca</taxon>
        <taxon>Eucarida</taxon>
        <taxon>Decapoda</taxon>
        <taxon>Pleocyemata</taxon>
        <taxon>Brachyura</taxon>
        <taxon>Eubrachyura</taxon>
        <taxon>Portunoidea</taxon>
        <taxon>Portunidae</taxon>
        <taxon>Portuninae</taxon>
        <taxon>Portunus</taxon>
    </lineage>
</organism>
<protein>
    <submittedName>
        <fullName evidence="1">Uncharacterized protein</fullName>
    </submittedName>
</protein>
<gene>
    <name evidence="1" type="ORF">E2C01_017410</name>
</gene>
<dbReference type="Proteomes" id="UP000324222">
    <property type="component" value="Unassembled WGS sequence"/>
</dbReference>
<sequence>MVVVARMVVGRWCVRLEEGDVAREEWVRSPDFGSSLAGAAHHPPHPLLPRRLLQPLMTKFRPLPPPPATGRETALRYHYAALHYCNLIVQEEDILFV</sequence>
<accession>A0A5B7DSD3</accession>
<dbReference type="EMBL" id="VSRR010001317">
    <property type="protein sequence ID" value="MPC24330.1"/>
    <property type="molecule type" value="Genomic_DNA"/>
</dbReference>
<dbReference type="AlphaFoldDB" id="A0A5B7DSD3"/>